<reference evidence="9 12" key="2">
    <citation type="journal article" date="2023" name="Int. J. Syst. Evol. Microbiol.">
        <title>The observation of taxonomic boundaries for the 16SrII and 16SrXXV phytoplasmas using genome-based delimitation.</title>
        <authorList>
            <person name="Rodrigues Jardim B."/>
            <person name="Tran-Nguyen L.T.T."/>
            <person name="Gambley C."/>
            <person name="Al-Sadi A.M."/>
            <person name="Al-Subhi A.M."/>
            <person name="Foissac X."/>
            <person name="Salar P."/>
            <person name="Cai H."/>
            <person name="Yang J.Y."/>
            <person name="Davis R."/>
            <person name="Jones L."/>
            <person name="Rodoni B."/>
            <person name="Constable F.E."/>
        </authorList>
    </citation>
    <scope>NUCLEOTIDE SEQUENCE [LARGE SCALE GENOMIC DNA]</scope>
    <source>
        <strain evidence="9">BAWM-OMN-P75</strain>
    </source>
</reference>
<dbReference type="EMBL" id="MWKN01000015">
    <property type="protein sequence ID" value="OOP59775.1"/>
    <property type="molecule type" value="Genomic_DNA"/>
</dbReference>
<feature type="binding site" evidence="6">
    <location>
        <position position="202"/>
    </location>
    <ligand>
        <name>a divalent metal cation</name>
        <dbReference type="ChEBI" id="CHEBI:60240"/>
        <label>2</label>
        <note>catalytic</note>
    </ligand>
</feature>
<feature type="binding site" evidence="6">
    <location>
        <position position="95"/>
    </location>
    <ligand>
        <name>a divalent metal cation</name>
        <dbReference type="ChEBI" id="CHEBI:60240"/>
        <label>1</label>
    </ligand>
</feature>
<feature type="binding site" evidence="6">
    <location>
        <position position="77"/>
    </location>
    <ligand>
        <name>substrate</name>
    </ligand>
</feature>
<evidence type="ECO:0000313" key="9">
    <source>
        <dbReference type="EMBL" id="MEK0308947.1"/>
    </source>
</evidence>
<sequence length="248" mass="27724">MFTVKNKDEIAIMKMAGKILSQIKTKLIFFLKEGISTGKLDFLANKFMQEYEVISAFKNYDGFPGHICTSVNDAIVHGVPSDQQILKNGDIITLDLGIKYKGYFVDAAFTYAIGNIPDKTIKLLKDTQEALYKGIEQVRPGNRISDISKAIFKIGSLNGYGIIESFSGHGIGKFLHEKPYIFNFNFVEKDYVLVPGMTFCIEPMFTLGSKEVQILYDGWTAVSKDNSLSAHFEHTIAVTSQGYEILTL</sequence>
<evidence type="ECO:0000256" key="3">
    <source>
        <dbReference type="ARBA" id="ARBA00022670"/>
    </source>
</evidence>
<dbReference type="GO" id="GO:0006508">
    <property type="term" value="P:proteolysis"/>
    <property type="evidence" value="ECO:0007669"/>
    <property type="project" value="UniProtKB-KW"/>
</dbReference>
<feature type="binding site" evidence="6">
    <location>
        <position position="233"/>
    </location>
    <ligand>
        <name>a divalent metal cation</name>
        <dbReference type="ChEBI" id="CHEBI:60240"/>
        <label>2</label>
        <note>catalytic</note>
    </ligand>
</feature>
<dbReference type="STRING" id="180978.B2G44_00525"/>
<evidence type="ECO:0000313" key="11">
    <source>
        <dbReference type="Proteomes" id="UP000189722"/>
    </source>
</evidence>
<dbReference type="PANTHER" id="PTHR43330">
    <property type="entry name" value="METHIONINE AMINOPEPTIDASE"/>
    <property type="match status" value="1"/>
</dbReference>
<dbReference type="AlphaFoldDB" id="A0A1S9M3B1"/>
<dbReference type="PRINTS" id="PR00599">
    <property type="entry name" value="MAPEPTIDASE"/>
</dbReference>
<dbReference type="GO" id="GO:0005829">
    <property type="term" value="C:cytosol"/>
    <property type="evidence" value="ECO:0007669"/>
    <property type="project" value="TreeGrafter"/>
</dbReference>
<feature type="binding site" evidence="6">
    <location>
        <position position="106"/>
    </location>
    <ligand>
        <name>a divalent metal cation</name>
        <dbReference type="ChEBI" id="CHEBI:60240"/>
        <label>1</label>
    </ligand>
</feature>
<feature type="binding site" evidence="6">
    <location>
        <position position="233"/>
    </location>
    <ligand>
        <name>a divalent metal cation</name>
        <dbReference type="ChEBI" id="CHEBI:60240"/>
        <label>1</label>
    </ligand>
</feature>
<dbReference type="Proteomes" id="UP001383392">
    <property type="component" value="Unassembled WGS sequence"/>
</dbReference>
<evidence type="ECO:0000256" key="7">
    <source>
        <dbReference type="RuleBase" id="RU003653"/>
    </source>
</evidence>
<keyword evidence="5 6" id="KW-0378">Hydrolase</keyword>
<comment type="caution">
    <text evidence="10">The sequence shown here is derived from an EMBL/GenBank/DDBJ whole genome shotgun (WGS) entry which is preliminary data.</text>
</comment>
<evidence type="ECO:0000313" key="12">
    <source>
        <dbReference type="Proteomes" id="UP001383392"/>
    </source>
</evidence>
<reference evidence="10 11" key="1">
    <citation type="submission" date="2017-02" db="EMBL/GenBank/DDBJ databases">
        <title>A draft genome of 'Candidatus Phytoplasma aurantifolia' the agent of the witches-broom disease of lime.</title>
        <authorList>
            <person name="Foissac X."/>
            <person name="Carle P."/>
        </authorList>
    </citation>
    <scope>NUCLEOTIDE SEQUENCE [LARGE SCALE GENOMIC DNA]</scope>
    <source>
        <strain evidence="10 11">WBDL</strain>
    </source>
</reference>
<dbReference type="InterPro" id="IPR036005">
    <property type="entry name" value="Creatinase/aminopeptidase-like"/>
</dbReference>
<feature type="binding site" evidence="6">
    <location>
        <position position="106"/>
    </location>
    <ligand>
        <name>a divalent metal cation</name>
        <dbReference type="ChEBI" id="CHEBI:60240"/>
        <label>2</label>
        <note>catalytic</note>
    </ligand>
</feature>
<dbReference type="Proteomes" id="UP000189722">
    <property type="component" value="Unassembled WGS sequence"/>
</dbReference>
<dbReference type="GO" id="GO:0004239">
    <property type="term" value="F:initiator methionyl aminopeptidase activity"/>
    <property type="evidence" value="ECO:0007669"/>
    <property type="project" value="UniProtKB-UniRule"/>
</dbReference>
<accession>A0A1S9M3B1</accession>
<dbReference type="InterPro" id="IPR002467">
    <property type="entry name" value="Pept_M24A_MAP1"/>
</dbReference>
<name>A0A1S9M3B1_9MOLU</name>
<comment type="similarity">
    <text evidence="6">Belongs to the peptidase M24A family. Methionine aminopeptidase type 1 subfamily.</text>
</comment>
<feature type="binding site" evidence="6">
    <location>
        <position position="176"/>
    </location>
    <ligand>
        <name>substrate</name>
    </ligand>
</feature>
<dbReference type="RefSeq" id="WP_078122914.1">
    <property type="nucleotide sequence ID" value="NZ_JAOSJG010000002.1"/>
</dbReference>
<protein>
    <recommendedName>
        <fullName evidence="6 7">Methionine aminopeptidase</fullName>
        <shortName evidence="6">MAP</shortName>
        <shortName evidence="6">MetAP</shortName>
        <ecNumber evidence="6 7">3.4.11.18</ecNumber>
    </recommendedName>
    <alternativeName>
        <fullName evidence="6">Peptidase M</fullName>
    </alternativeName>
</protein>
<dbReference type="PANTHER" id="PTHR43330:SF27">
    <property type="entry name" value="METHIONINE AMINOPEPTIDASE"/>
    <property type="match status" value="1"/>
</dbReference>
<organism evidence="10 11">
    <name type="scientific">Candidatus Phytoplasma citri</name>
    <dbReference type="NCBI Taxonomy" id="180978"/>
    <lineage>
        <taxon>Bacteria</taxon>
        <taxon>Bacillati</taxon>
        <taxon>Mycoplasmatota</taxon>
        <taxon>Mollicutes</taxon>
        <taxon>Acholeplasmatales</taxon>
        <taxon>Acholeplasmataceae</taxon>
        <taxon>Candidatus Phytoplasma</taxon>
        <taxon>16SrII (Peanut WB group)</taxon>
    </lineage>
</organism>
<dbReference type="GO" id="GO:0070006">
    <property type="term" value="F:metalloaminopeptidase activity"/>
    <property type="evidence" value="ECO:0007669"/>
    <property type="project" value="UniProtKB-UniRule"/>
</dbReference>
<evidence type="ECO:0000259" key="8">
    <source>
        <dbReference type="Pfam" id="PF00557"/>
    </source>
</evidence>
<dbReference type="InterPro" id="IPR000994">
    <property type="entry name" value="Pept_M24"/>
</dbReference>
<keyword evidence="12" id="KW-1185">Reference proteome</keyword>
<evidence type="ECO:0000256" key="6">
    <source>
        <dbReference type="HAMAP-Rule" id="MF_01974"/>
    </source>
</evidence>
<dbReference type="CDD" id="cd01086">
    <property type="entry name" value="MetAP1"/>
    <property type="match status" value="1"/>
</dbReference>
<dbReference type="InterPro" id="IPR001714">
    <property type="entry name" value="Pept_M24_MAP"/>
</dbReference>
<dbReference type="OrthoDB" id="9802055at2"/>
<feature type="domain" description="Peptidase M24" evidence="8">
    <location>
        <begin position="12"/>
        <end position="239"/>
    </location>
</feature>
<comment type="catalytic activity">
    <reaction evidence="6 7">
        <text>Release of N-terminal amino acids, preferentially methionine, from peptides and arylamides.</text>
        <dbReference type="EC" id="3.4.11.18"/>
    </reaction>
</comment>
<dbReference type="Gene3D" id="3.90.230.10">
    <property type="entry name" value="Creatinase/methionine aminopeptidase superfamily"/>
    <property type="match status" value="1"/>
</dbReference>
<evidence type="ECO:0000256" key="5">
    <source>
        <dbReference type="ARBA" id="ARBA00022801"/>
    </source>
</evidence>
<evidence type="ECO:0000313" key="10">
    <source>
        <dbReference type="EMBL" id="OOP59775.1"/>
    </source>
</evidence>
<evidence type="ECO:0000256" key="2">
    <source>
        <dbReference type="ARBA" id="ARBA00022438"/>
    </source>
</evidence>
<dbReference type="HAMAP" id="MF_01974">
    <property type="entry name" value="MetAP_1"/>
    <property type="match status" value="1"/>
</dbReference>
<evidence type="ECO:0000256" key="4">
    <source>
        <dbReference type="ARBA" id="ARBA00022723"/>
    </source>
</evidence>
<keyword evidence="4 6" id="KW-0479">Metal-binding</keyword>
<dbReference type="PROSITE" id="PS00680">
    <property type="entry name" value="MAP_1"/>
    <property type="match status" value="1"/>
</dbReference>
<comment type="cofactor">
    <cofactor evidence="6">
        <name>Co(2+)</name>
        <dbReference type="ChEBI" id="CHEBI:48828"/>
    </cofactor>
    <cofactor evidence="6">
        <name>Zn(2+)</name>
        <dbReference type="ChEBI" id="CHEBI:29105"/>
    </cofactor>
    <cofactor evidence="6">
        <name>Mn(2+)</name>
        <dbReference type="ChEBI" id="CHEBI:29035"/>
    </cofactor>
    <cofactor evidence="6">
        <name>Fe(2+)</name>
        <dbReference type="ChEBI" id="CHEBI:29033"/>
    </cofactor>
    <text evidence="6">Binds 2 divalent metal cations per subunit. Has a high-affinity and a low affinity metal-binding site. The true nature of the physiological cofactor is under debate. The enzyme is active with cobalt, zinc, manganese or divalent iron ions. Most likely, methionine aminopeptidases function as mononuclear Fe(2+)-metalloproteases under physiological conditions, and the catalytically relevant metal-binding site has been assigned to the histidine-containing high-affinity site.</text>
</comment>
<dbReference type="Pfam" id="PF00557">
    <property type="entry name" value="Peptidase_M24"/>
    <property type="match status" value="1"/>
</dbReference>
<feature type="binding site" evidence="6">
    <location>
        <position position="169"/>
    </location>
    <ligand>
        <name>a divalent metal cation</name>
        <dbReference type="ChEBI" id="CHEBI:60240"/>
        <label>2</label>
        <note>catalytic</note>
    </ligand>
</feature>
<dbReference type="GO" id="GO:0046872">
    <property type="term" value="F:metal ion binding"/>
    <property type="evidence" value="ECO:0007669"/>
    <property type="project" value="UniProtKB-UniRule"/>
</dbReference>
<dbReference type="SUPFAM" id="SSF55920">
    <property type="entry name" value="Creatinase/aminopeptidase"/>
    <property type="match status" value="1"/>
</dbReference>
<dbReference type="EMBL" id="JAOSJG010000002">
    <property type="protein sequence ID" value="MEK0308947.1"/>
    <property type="molecule type" value="Genomic_DNA"/>
</dbReference>
<keyword evidence="2 6" id="KW-0031">Aminopeptidase</keyword>
<comment type="function">
    <text evidence="1 6">Removes the N-terminal methionine from nascent proteins. The N-terminal methionine is often cleaved when the second residue in the primary sequence is small and uncharged (Met-Ala-, Cys, Gly, Pro, Ser, Thr, or Val). Requires deformylation of the N(alpha)-formylated initiator methionine before it can be hydrolyzed.</text>
</comment>
<evidence type="ECO:0000256" key="1">
    <source>
        <dbReference type="ARBA" id="ARBA00002521"/>
    </source>
</evidence>
<gene>
    <name evidence="6 9" type="primary">map</name>
    <name evidence="10" type="ORF">B2G44_00525</name>
    <name evidence="9" type="ORF">OC712_00375</name>
</gene>
<dbReference type="NCBIfam" id="TIGR00500">
    <property type="entry name" value="met_pdase_I"/>
    <property type="match status" value="1"/>
</dbReference>
<comment type="subunit">
    <text evidence="6">Monomer.</text>
</comment>
<keyword evidence="3 6" id="KW-0645">Protease</keyword>
<proteinExistence type="inferred from homology"/>
<dbReference type="EC" id="3.4.11.18" evidence="6 7"/>